<dbReference type="Proteomes" id="UP000238479">
    <property type="component" value="Chromosome 4"/>
</dbReference>
<organism evidence="2 3">
    <name type="scientific">Rosa chinensis</name>
    <name type="common">China rose</name>
    <dbReference type="NCBI Taxonomy" id="74649"/>
    <lineage>
        <taxon>Eukaryota</taxon>
        <taxon>Viridiplantae</taxon>
        <taxon>Streptophyta</taxon>
        <taxon>Embryophyta</taxon>
        <taxon>Tracheophyta</taxon>
        <taxon>Spermatophyta</taxon>
        <taxon>Magnoliopsida</taxon>
        <taxon>eudicotyledons</taxon>
        <taxon>Gunneridae</taxon>
        <taxon>Pentapetalae</taxon>
        <taxon>rosids</taxon>
        <taxon>fabids</taxon>
        <taxon>Rosales</taxon>
        <taxon>Rosaceae</taxon>
        <taxon>Rosoideae</taxon>
        <taxon>Rosoideae incertae sedis</taxon>
        <taxon>Rosa</taxon>
    </lineage>
</organism>
<sequence length="197" mass="22245">MQRSVCIILLPLFLCTLFGSISLSYCYSDLEDSVLSVSFAVLGLDRNFTVMAPKTMMRGAKRLLEQCDAENRQNQQKIQRICSGEGFVATRTRCNRVDQVKSRRWKTVSYPEIAEVSNSNDQNITAVANENPHMITEGQYSHPFGQASYQRSKQGSIVKYEDSGDNVHECDYCNASFWFGEAVKQSSSNEPIIIIFV</sequence>
<feature type="chain" id="PRO_5015186155" description="Secreted protein" evidence="1">
    <location>
        <begin position="27"/>
        <end position="197"/>
    </location>
</feature>
<gene>
    <name evidence="2" type="ORF">RchiOBHm_Chr4g0402131</name>
</gene>
<feature type="signal peptide" evidence="1">
    <location>
        <begin position="1"/>
        <end position="26"/>
    </location>
</feature>
<proteinExistence type="predicted"/>
<evidence type="ECO:0008006" key="4">
    <source>
        <dbReference type="Google" id="ProtNLM"/>
    </source>
</evidence>
<evidence type="ECO:0000313" key="2">
    <source>
        <dbReference type="EMBL" id="PRQ37395.1"/>
    </source>
</evidence>
<dbReference type="Gramene" id="PRQ37395">
    <property type="protein sequence ID" value="PRQ37395"/>
    <property type="gene ID" value="RchiOBHm_Chr4g0402131"/>
</dbReference>
<evidence type="ECO:0000313" key="3">
    <source>
        <dbReference type="Proteomes" id="UP000238479"/>
    </source>
</evidence>
<evidence type="ECO:0000256" key="1">
    <source>
        <dbReference type="SAM" id="SignalP"/>
    </source>
</evidence>
<dbReference type="EMBL" id="PDCK01000042">
    <property type="protein sequence ID" value="PRQ37395.1"/>
    <property type="molecule type" value="Genomic_DNA"/>
</dbReference>
<reference evidence="2 3" key="1">
    <citation type="journal article" date="2018" name="Nat. Genet.">
        <title>The Rosa genome provides new insights in the design of modern roses.</title>
        <authorList>
            <person name="Bendahmane M."/>
        </authorList>
    </citation>
    <scope>NUCLEOTIDE SEQUENCE [LARGE SCALE GENOMIC DNA]</scope>
    <source>
        <strain evidence="3">cv. Old Blush</strain>
    </source>
</reference>
<accession>A0A2P6QT80</accession>
<keyword evidence="3" id="KW-1185">Reference proteome</keyword>
<name>A0A2P6QT80_ROSCH</name>
<comment type="caution">
    <text evidence="2">The sequence shown here is derived from an EMBL/GenBank/DDBJ whole genome shotgun (WGS) entry which is preliminary data.</text>
</comment>
<protein>
    <recommendedName>
        <fullName evidence="4">Secreted protein</fullName>
    </recommendedName>
</protein>
<dbReference type="AlphaFoldDB" id="A0A2P6QT80"/>
<keyword evidence="1" id="KW-0732">Signal</keyword>